<evidence type="ECO:0000313" key="2">
    <source>
        <dbReference type="EMBL" id="KMO37385.1"/>
    </source>
</evidence>
<keyword evidence="1" id="KW-0472">Membrane</keyword>
<evidence type="ECO:0000313" key="3">
    <source>
        <dbReference type="Proteomes" id="UP000036449"/>
    </source>
</evidence>
<accession>A0A0J6SQ68</accession>
<comment type="caution">
    <text evidence="2">The sequence shown here is derived from an EMBL/GenBank/DDBJ whole genome shotgun (WGS) entry which is preliminary data.</text>
</comment>
<dbReference type="EMBL" id="LABZ01000134">
    <property type="protein sequence ID" value="KMO37385.1"/>
    <property type="molecule type" value="Genomic_DNA"/>
</dbReference>
<keyword evidence="1" id="KW-0812">Transmembrane</keyword>
<dbReference type="AlphaFoldDB" id="A0A0J6SQ68"/>
<dbReference type="Proteomes" id="UP000036449">
    <property type="component" value="Unassembled WGS sequence"/>
</dbReference>
<gene>
    <name evidence="2" type="ORF">VQ03_19310</name>
</gene>
<reference evidence="2 3" key="1">
    <citation type="submission" date="2015-03" db="EMBL/GenBank/DDBJ databases">
        <title>Genome sequencing of Methylobacterium tarhaniae DSM 25844.</title>
        <authorList>
            <person name="Chaudhry V."/>
            <person name="Patil P.B."/>
        </authorList>
    </citation>
    <scope>NUCLEOTIDE SEQUENCE [LARGE SCALE GENOMIC DNA]</scope>
    <source>
        <strain evidence="2 3">DSM 25844</strain>
    </source>
</reference>
<name>A0A0J6SQ68_9HYPH</name>
<sequence>MTTQIGFTPPEAAPQGGEPVRRRHVVYLPGYDPESNKRYRALFAREFARYAKRFDLGSRTVTRAETRPDGLVQTWTVEAGQPGLETRTTYDVLLWDDLVRADFRRPLLASMGLLTAGILHTFATGKLFRLYALNWKYGNVILYPFGMTVILAALAALLGTGVAHLIAGWLPGLAAGAIGAIAAIGLVLAAIPLLDRIFLRQLINDWVFNWQHSIGRRRDYEARLSLFADHVAGVCRTGEVDEVLIVGHSSGALTAVEVAARVLERGLPAGPRLSLLTLGSGLPLVAIHRRAQQTRADVMRLVGSDRLVWVDYQAPQDWMNFPGFNPARDLGLTPEGPVRNPLIRSTKFREIIVPDVYRRISFRPFRMHFQFLMANDLPGEYDFFALTLGPQALRDRVMNPRIVPLRPEAAPEPVPVHREI</sequence>
<dbReference type="SUPFAM" id="SSF53474">
    <property type="entry name" value="alpha/beta-Hydrolases"/>
    <property type="match status" value="1"/>
</dbReference>
<protein>
    <recommendedName>
        <fullName evidence="4">Alpha/beta hydrolase</fullName>
    </recommendedName>
</protein>
<organism evidence="2 3">
    <name type="scientific">Methylobacterium tarhaniae</name>
    <dbReference type="NCBI Taxonomy" id="1187852"/>
    <lineage>
        <taxon>Bacteria</taxon>
        <taxon>Pseudomonadati</taxon>
        <taxon>Pseudomonadota</taxon>
        <taxon>Alphaproteobacteria</taxon>
        <taxon>Hyphomicrobiales</taxon>
        <taxon>Methylobacteriaceae</taxon>
        <taxon>Methylobacterium</taxon>
    </lineage>
</organism>
<dbReference type="OrthoDB" id="7257484at2"/>
<dbReference type="InterPro" id="IPR029058">
    <property type="entry name" value="AB_hydrolase_fold"/>
</dbReference>
<dbReference type="RefSeq" id="WP_048452515.1">
    <property type="nucleotide sequence ID" value="NZ_JBNNPJ010000195.1"/>
</dbReference>
<evidence type="ECO:0008006" key="4">
    <source>
        <dbReference type="Google" id="ProtNLM"/>
    </source>
</evidence>
<feature type="transmembrane region" description="Helical" evidence="1">
    <location>
        <begin position="107"/>
        <end position="128"/>
    </location>
</feature>
<evidence type="ECO:0000256" key="1">
    <source>
        <dbReference type="SAM" id="Phobius"/>
    </source>
</evidence>
<feature type="transmembrane region" description="Helical" evidence="1">
    <location>
        <begin position="140"/>
        <end position="167"/>
    </location>
</feature>
<keyword evidence="1" id="KW-1133">Transmembrane helix</keyword>
<keyword evidence="3" id="KW-1185">Reference proteome</keyword>
<proteinExistence type="predicted"/>
<dbReference type="Gene3D" id="3.40.50.1820">
    <property type="entry name" value="alpha/beta hydrolase"/>
    <property type="match status" value="1"/>
</dbReference>
<dbReference type="PATRIC" id="fig|1187852.3.peg.1264"/>
<feature type="transmembrane region" description="Helical" evidence="1">
    <location>
        <begin position="173"/>
        <end position="194"/>
    </location>
</feature>